<dbReference type="InterPro" id="IPR028928">
    <property type="entry name" value="CC2D2AN-C2"/>
</dbReference>
<evidence type="ECO:0000313" key="4">
    <source>
        <dbReference type="EMBL" id="KAL0822166.1"/>
    </source>
</evidence>
<dbReference type="InterPro" id="IPR056288">
    <property type="entry name" value="CEP76_C"/>
</dbReference>
<dbReference type="SUPFAM" id="SSF49562">
    <property type="entry name" value="C2 domain (Calcium/lipid-binding domain, CaLB)"/>
    <property type="match status" value="1"/>
</dbReference>
<dbReference type="InterPro" id="IPR035892">
    <property type="entry name" value="C2_domain_sf"/>
</dbReference>
<comment type="caution">
    <text evidence="4">The sequence shown here is derived from an EMBL/GenBank/DDBJ whole genome shotgun (WGS) entry which is preliminary data.</text>
</comment>
<feature type="coiled-coil region" evidence="1">
    <location>
        <begin position="218"/>
        <end position="252"/>
    </location>
</feature>
<keyword evidence="1" id="KW-0175">Coiled coil</keyword>
<sequence length="1417" mass="162993">MSENIELHYISKTGHESNIEEYHEINEEEVQETIFPQEHASPVNENDFFTQYDAKPSQKVGLKKKKKFKQKRESEQNLIDIISTELASVAVPISENTITMIDNDERERNYSYLVRIPSTQSLFRKSKPFRSDTEYGWSRKQTSVNLSPIFPRVLANAVPPQDHSIPVQYVDPVLFHDLAPEYNPDHEKSDKFLDITIKDISFTHHHLFPLETMLCSKLVECYNEYSESQRKLKELSKDIRVNRETRDKLKQDLIRISSNKKEDIRFDQTVRKYTGKLLELKDEYCGTLRKQRKIIHKTISLWSDIETIREKFGHVETPYVLDIVSKDVDEKKFEEEWTDAFNVEFSDTLDKIEYEYVTKYIEYKEVKNDENNDSFERRKMTKPEMKIDEDVLKTEVEEIVNKTLTRDQIDMILKKDLSILSDETGKDTTKFNYQFDIYVDEVFVCRSEIYTLVKDSLFEAQFTESFSVQILPKNETLTIVLLENTEEVSTCNVFLDEIRQNNSNAEFMDQRFVYKNMIIQPNQRYVGSGHNIKEIAKGSKVRLKSSNLFEGNLQTTCKVGLKMGWNEKLSQNQGEILKESMEVGQKLKRLLHGIERPNLDSLKDVIGKIYGKEIGNNDKVITVLQNLCNTKIKSDYEFPVNENDAEFVRLKLLHLRNISGFTNVENKLVPLHASQISTEQLNCLHKSNDKDIDVEYISDKYGQMDPIELQRFIGSKYVEKLNQNMLKNLHEHLMKKTQKDVVRDYRELSLRSLFSNQTSIGTIAALPRSTKQQYLTVSIGQDQEIQLTVLRAFNLMDRSSIILSEDNDDDECTIAGFKVRPLRPFVRLSYRGVSTNTATAIGCHPTWNQTVKIKTKLQPLSSLHINIFDEFKANINEGNSDDDNTSHGKTVHYRYSNRWLGTVQVPMHAVLTLGVLRGTFKISTPLLLFGYEVLQNKESSQSLIPEVTQLLRKESSFISLQISTSLSHLGGLQGYNQPIPSTADDDSLIKHLNTTVTDYTNDFPARNIKLTFIDSSGRNQCVTQFLQPIALPDYEYFPRNPKSLRAESALSKSSGVSKSSSSKSSGGRRRDDPEKAASPGREESLYSGHEGSWKGDSQMAKMMNASLRYVSLIPMYEETESHVVTLMGVELLKVLIGSPLDHTILLASYFLYLGIKCWVIVGQGLPRGQSSYVLTQYDLATRRDVQVTDQLFKRGGFLNKNDGYLWNVYDATTGERFEIRDVSCPLKTVDYVFNNENIWLNVQNTQDCAGVSFDFTKSSNWLPVFNRTIFVMKQPLVNEASLYSAPADVTALRETLEAKIKAKVQKWRPQLKTIWNRYCSSLLREVLPHWEYWTFNPSEPRPGFSQKLKQMMVTYRMFGFPLNMSFARTSSVVSAVKATALHASDDPNAEFALAVEVYAYPNNVLSVWVFLATISRI</sequence>
<dbReference type="Pfam" id="PF24652">
    <property type="entry name" value="CEP76_C"/>
    <property type="match status" value="1"/>
</dbReference>
<dbReference type="PANTHER" id="PTHR20837">
    <property type="entry name" value="CENTROSOMAL PROTEIN-RELATED"/>
    <property type="match status" value="1"/>
</dbReference>
<dbReference type="InterPro" id="IPR000008">
    <property type="entry name" value="C2_dom"/>
</dbReference>
<dbReference type="PANTHER" id="PTHR20837:SF0">
    <property type="entry name" value="COILED-COIL AND C2 DOMAIN-CONTAINING PROTEIN 2A"/>
    <property type="match status" value="1"/>
</dbReference>
<proteinExistence type="predicted"/>
<organism evidence="4 5">
    <name type="scientific">Loxostege sticticalis</name>
    <name type="common">Beet webworm moth</name>
    <dbReference type="NCBI Taxonomy" id="481309"/>
    <lineage>
        <taxon>Eukaryota</taxon>
        <taxon>Metazoa</taxon>
        <taxon>Ecdysozoa</taxon>
        <taxon>Arthropoda</taxon>
        <taxon>Hexapoda</taxon>
        <taxon>Insecta</taxon>
        <taxon>Pterygota</taxon>
        <taxon>Neoptera</taxon>
        <taxon>Endopterygota</taxon>
        <taxon>Lepidoptera</taxon>
        <taxon>Glossata</taxon>
        <taxon>Ditrysia</taxon>
        <taxon>Pyraloidea</taxon>
        <taxon>Crambidae</taxon>
        <taxon>Pyraustinae</taxon>
        <taxon>Loxostege</taxon>
    </lineage>
</organism>
<evidence type="ECO:0000256" key="2">
    <source>
        <dbReference type="SAM" id="MobiDB-lite"/>
    </source>
</evidence>
<dbReference type="Proteomes" id="UP001549921">
    <property type="component" value="Unassembled WGS sequence"/>
</dbReference>
<dbReference type="Pfam" id="PF24656">
    <property type="entry name" value="CEPT76_peptidase"/>
    <property type="match status" value="1"/>
</dbReference>
<protein>
    <recommendedName>
        <fullName evidence="3">C2 domain-containing protein</fullName>
    </recommendedName>
</protein>
<dbReference type="InterPro" id="IPR056290">
    <property type="entry name" value="CEPT76/DRC7_peptidase-like_dom"/>
</dbReference>
<feature type="compositionally biased region" description="Basic and acidic residues" evidence="2">
    <location>
        <begin position="1068"/>
        <end position="1084"/>
    </location>
</feature>
<feature type="domain" description="C2" evidence="3">
    <location>
        <begin position="784"/>
        <end position="919"/>
    </location>
</feature>
<reference evidence="4 5" key="1">
    <citation type="submission" date="2024-06" db="EMBL/GenBank/DDBJ databases">
        <title>A chromosome-level genome assembly of beet webworm, Loxostege sticticalis.</title>
        <authorList>
            <person name="Zhang Y."/>
        </authorList>
    </citation>
    <scope>NUCLEOTIDE SEQUENCE [LARGE SCALE GENOMIC DNA]</scope>
    <source>
        <strain evidence="4">AQ028</strain>
        <tissue evidence="4">Male pupae</tissue>
    </source>
</reference>
<dbReference type="EMBL" id="JBEDNZ010000016">
    <property type="protein sequence ID" value="KAL0822166.1"/>
    <property type="molecule type" value="Genomic_DNA"/>
</dbReference>
<feature type="compositionally biased region" description="Low complexity" evidence="2">
    <location>
        <begin position="1051"/>
        <end position="1065"/>
    </location>
</feature>
<feature type="region of interest" description="Disordered" evidence="2">
    <location>
        <begin position="1047"/>
        <end position="1093"/>
    </location>
</feature>
<evidence type="ECO:0000256" key="1">
    <source>
        <dbReference type="SAM" id="Coils"/>
    </source>
</evidence>
<gene>
    <name evidence="4" type="ORF">ABMA28_004297</name>
</gene>
<dbReference type="SMART" id="SM00239">
    <property type="entry name" value="C2"/>
    <property type="match status" value="1"/>
</dbReference>
<dbReference type="InterPro" id="IPR052434">
    <property type="entry name" value="Tectonic-like_complex_comp"/>
</dbReference>
<accession>A0ABD0SUY0</accession>
<name>A0ABD0SUY0_LOXSC</name>
<evidence type="ECO:0000313" key="5">
    <source>
        <dbReference type="Proteomes" id="UP001549921"/>
    </source>
</evidence>
<dbReference type="Pfam" id="PF00168">
    <property type="entry name" value="C2"/>
    <property type="match status" value="1"/>
</dbReference>
<dbReference type="Pfam" id="PF15625">
    <property type="entry name" value="CC2D2AN-C2"/>
    <property type="match status" value="1"/>
</dbReference>
<evidence type="ECO:0000259" key="3">
    <source>
        <dbReference type="SMART" id="SM00239"/>
    </source>
</evidence>